<evidence type="ECO:0000256" key="1">
    <source>
        <dbReference type="SAM" id="MobiDB-lite"/>
    </source>
</evidence>
<organism evidence="2">
    <name type="scientific">viral metagenome</name>
    <dbReference type="NCBI Taxonomy" id="1070528"/>
    <lineage>
        <taxon>unclassified sequences</taxon>
        <taxon>metagenomes</taxon>
        <taxon>organismal metagenomes</taxon>
    </lineage>
</organism>
<sequence>MKTKDFILCGKETVLSKTRNIYVRGKAKGTVTKTKYVKYKGEFVKLKSFKERETSIKKKKGVLYVFYGKGGGKFEESVKFKDEYIPINVKSTDDLDELKKINVLINEFITTKMKTYNDICNLEYTYIFNNKIVCIKPFIKITEGRIIIFKFLFSVSTWVDSRNNKLWIEIPIHITQFFAPLIMINSKKEVMTHIHITADNILMNDYKIVPKSHTFDQLGHIYLIAGSIKDVIKFISLYRDNIFENWKNLELDAIERGFAQFKNYYILNGTKWVQKVSSATSNNVLNPDDHTISESISAILVNFINNKLYRILLDIFKIMIGENDITKDKRNIPYIRKVDEEILCSLVKKDITPDISQYSSQHQGDPRRRTQGDPRGQTQGQPRGQTQGDPRGQTQGDPRRQTQGQPRGRTQGRTQGDPRRR</sequence>
<feature type="region of interest" description="Disordered" evidence="1">
    <location>
        <begin position="354"/>
        <end position="421"/>
    </location>
</feature>
<dbReference type="EMBL" id="MN740480">
    <property type="protein sequence ID" value="QHU29003.1"/>
    <property type="molecule type" value="Genomic_DNA"/>
</dbReference>
<feature type="compositionally biased region" description="Polar residues" evidence="1">
    <location>
        <begin position="354"/>
        <end position="363"/>
    </location>
</feature>
<accession>A0A6C0LEM4</accession>
<evidence type="ECO:0000313" key="2">
    <source>
        <dbReference type="EMBL" id="QHU29003.1"/>
    </source>
</evidence>
<proteinExistence type="predicted"/>
<reference evidence="2" key="1">
    <citation type="journal article" date="2020" name="Nature">
        <title>Giant virus diversity and host interactions through global metagenomics.</title>
        <authorList>
            <person name="Schulz F."/>
            <person name="Roux S."/>
            <person name="Paez-Espino D."/>
            <person name="Jungbluth S."/>
            <person name="Walsh D.A."/>
            <person name="Denef V.J."/>
            <person name="McMahon K.D."/>
            <person name="Konstantinidis K.T."/>
            <person name="Eloe-Fadrosh E.A."/>
            <person name="Kyrpides N.C."/>
            <person name="Woyke T."/>
        </authorList>
    </citation>
    <scope>NUCLEOTIDE SEQUENCE</scope>
    <source>
        <strain evidence="2">GVMAG-M-3300027804-47</strain>
    </source>
</reference>
<feature type="compositionally biased region" description="Low complexity" evidence="1">
    <location>
        <begin position="373"/>
        <end position="415"/>
    </location>
</feature>
<dbReference type="AlphaFoldDB" id="A0A6C0LEM4"/>
<name>A0A6C0LEM4_9ZZZZ</name>
<protein>
    <submittedName>
        <fullName evidence="2">Uncharacterized protein</fullName>
    </submittedName>
</protein>